<dbReference type="Gene3D" id="2.40.70.10">
    <property type="entry name" value="Acid Proteases"/>
    <property type="match status" value="2"/>
</dbReference>
<feature type="active site" evidence="6">
    <location>
        <position position="310"/>
    </location>
</feature>
<dbReference type="InterPro" id="IPR021109">
    <property type="entry name" value="Peptidase_aspartic_dom_sf"/>
</dbReference>
<organism evidence="10 11">
    <name type="scientific">Cajanus cajan</name>
    <name type="common">Pigeon pea</name>
    <name type="synonym">Cajanus indicus</name>
    <dbReference type="NCBI Taxonomy" id="3821"/>
    <lineage>
        <taxon>Eukaryota</taxon>
        <taxon>Viridiplantae</taxon>
        <taxon>Streptophyta</taxon>
        <taxon>Embryophyta</taxon>
        <taxon>Tracheophyta</taxon>
        <taxon>Spermatophyta</taxon>
        <taxon>Magnoliopsida</taxon>
        <taxon>eudicotyledons</taxon>
        <taxon>Gunneridae</taxon>
        <taxon>Pentapetalae</taxon>
        <taxon>rosids</taxon>
        <taxon>fabids</taxon>
        <taxon>Fabales</taxon>
        <taxon>Fabaceae</taxon>
        <taxon>Papilionoideae</taxon>
        <taxon>50 kb inversion clade</taxon>
        <taxon>NPAAA clade</taxon>
        <taxon>indigoferoid/millettioid clade</taxon>
        <taxon>Phaseoleae</taxon>
        <taxon>Cajanus</taxon>
    </lineage>
</organism>
<dbReference type="InterPro" id="IPR033121">
    <property type="entry name" value="PEPTIDASE_A1"/>
</dbReference>
<evidence type="ECO:0000256" key="5">
    <source>
        <dbReference type="ARBA" id="ARBA00023180"/>
    </source>
</evidence>
<evidence type="ECO:0000313" key="10">
    <source>
        <dbReference type="EMBL" id="KYP48567.1"/>
    </source>
</evidence>
<evidence type="ECO:0000256" key="3">
    <source>
        <dbReference type="ARBA" id="ARBA00022750"/>
    </source>
</evidence>
<dbReference type="Pfam" id="PF14541">
    <property type="entry name" value="TAXi_C"/>
    <property type="match status" value="1"/>
</dbReference>
<dbReference type="InterPro" id="IPR051708">
    <property type="entry name" value="Plant_Aspart_Prot_A1"/>
</dbReference>
<keyword evidence="5" id="KW-0325">Glycoprotein</keyword>
<keyword evidence="3 7" id="KW-0064">Aspartyl protease</keyword>
<comment type="similarity">
    <text evidence="1 7">Belongs to the peptidase A1 family.</text>
</comment>
<dbReference type="InterPro" id="IPR034161">
    <property type="entry name" value="Pepsin-like_plant"/>
</dbReference>
<keyword evidence="4 7" id="KW-0378">Hydrolase</keyword>
<dbReference type="AlphaFoldDB" id="A0A151S1E8"/>
<keyword evidence="2 7" id="KW-0645">Protease</keyword>
<dbReference type="Proteomes" id="UP000075243">
    <property type="component" value="Unassembled WGS sequence"/>
</dbReference>
<dbReference type="GO" id="GO:0006508">
    <property type="term" value="P:proteolysis"/>
    <property type="evidence" value="ECO:0007669"/>
    <property type="project" value="UniProtKB-KW"/>
</dbReference>
<evidence type="ECO:0000256" key="6">
    <source>
        <dbReference type="PIRSR" id="PIRSR601461-1"/>
    </source>
</evidence>
<evidence type="ECO:0000256" key="2">
    <source>
        <dbReference type="ARBA" id="ARBA00022670"/>
    </source>
</evidence>
<accession>A0A151S1E8</accession>
<dbReference type="Gramene" id="C.cajan_26935.t">
    <property type="protein sequence ID" value="C.cajan_26935.t.cds1"/>
    <property type="gene ID" value="C.cajan_26935"/>
</dbReference>
<evidence type="ECO:0000256" key="1">
    <source>
        <dbReference type="ARBA" id="ARBA00007447"/>
    </source>
</evidence>
<dbReference type="OMA" id="DPNTRNC"/>
<evidence type="ECO:0000313" key="11">
    <source>
        <dbReference type="Proteomes" id="UP000075243"/>
    </source>
</evidence>
<keyword evidence="11" id="KW-1185">Reference proteome</keyword>
<dbReference type="GO" id="GO:0005576">
    <property type="term" value="C:extracellular region"/>
    <property type="evidence" value="ECO:0007669"/>
    <property type="project" value="TreeGrafter"/>
</dbReference>
<dbReference type="PANTHER" id="PTHR47967:SF36">
    <property type="entry name" value="PEPTIDASE A1 DOMAIN-CONTAINING PROTEIN"/>
    <property type="match status" value="1"/>
</dbReference>
<dbReference type="CDD" id="cd05476">
    <property type="entry name" value="pepsin_A_like_plant"/>
    <property type="match status" value="1"/>
</dbReference>
<dbReference type="EMBL" id="KQ483496">
    <property type="protein sequence ID" value="KYP48567.1"/>
    <property type="molecule type" value="Genomic_DNA"/>
</dbReference>
<proteinExistence type="inferred from homology"/>
<evidence type="ECO:0000256" key="4">
    <source>
        <dbReference type="ARBA" id="ARBA00022801"/>
    </source>
</evidence>
<evidence type="ECO:0000256" key="7">
    <source>
        <dbReference type="RuleBase" id="RU000454"/>
    </source>
</evidence>
<feature type="chain" id="PRO_5007588242" evidence="8">
    <location>
        <begin position="26"/>
        <end position="445"/>
    </location>
</feature>
<dbReference type="GO" id="GO:0004190">
    <property type="term" value="F:aspartic-type endopeptidase activity"/>
    <property type="evidence" value="ECO:0007669"/>
    <property type="project" value="UniProtKB-KW"/>
</dbReference>
<dbReference type="InterPro" id="IPR032861">
    <property type="entry name" value="TAXi_N"/>
</dbReference>
<dbReference type="OrthoDB" id="2747330at2759"/>
<dbReference type="InterPro" id="IPR001969">
    <property type="entry name" value="Aspartic_peptidase_AS"/>
</dbReference>
<feature type="signal peptide" evidence="8">
    <location>
        <begin position="1"/>
        <end position="25"/>
    </location>
</feature>
<evidence type="ECO:0000256" key="8">
    <source>
        <dbReference type="SAM" id="SignalP"/>
    </source>
</evidence>
<dbReference type="InterPro" id="IPR032799">
    <property type="entry name" value="TAXi_C"/>
</dbReference>
<sequence length="445" mass="48911">MAPPSPYINIIILFLISLLFHTAFPNTITLPLTPLLTKPQFSDLKHIASGSLTRAHHLKHQRNSNSSSTTTQVYAKSYGGYSIDLSFGTPAQKTPFILDTGSSLTWFPCTLHYICSHCASIKIKTFLPKLSSTAKLLGCTNPKCSYLYPSLSHCNQTCPPYILQYGSGSTAGILLLDNLDFPKTTVHDFLVGCSILSIRQPSGIAGFGRGNESLPSQMALKRFSYCLISHNLDDSAQSSDLLLQTTSSGDTKTQNLTYTPFSHNPSSNNSAYKEYYYVPLRKVLVGPNSVNIPLHYLEPDSEGNGGTIVDSGTTYTYMERPIYDSVSREVVNQLGNYSRAKGIEAQSGLSPCYHVSGVKNLTFPSFTLQFKGGAKMKLPLANYFSLIQNSNVVCFTVVSDDGSGPANMTGPAVILGNYQQQNFFIEFDLENERFGFRHQSCNKKH</sequence>
<evidence type="ECO:0000259" key="9">
    <source>
        <dbReference type="PROSITE" id="PS51767"/>
    </source>
</evidence>
<dbReference type="SUPFAM" id="SSF50630">
    <property type="entry name" value="Acid proteases"/>
    <property type="match status" value="1"/>
</dbReference>
<name>A0A151S1E8_CAJCA</name>
<dbReference type="PRINTS" id="PR00792">
    <property type="entry name" value="PEPSIN"/>
</dbReference>
<dbReference type="PANTHER" id="PTHR47967">
    <property type="entry name" value="OS07G0603500 PROTEIN-RELATED"/>
    <property type="match status" value="1"/>
</dbReference>
<reference evidence="10" key="1">
    <citation type="journal article" date="2012" name="Nat. Biotechnol.">
        <title>Draft genome sequence of pigeonpea (Cajanus cajan), an orphan legume crop of resource-poor farmers.</title>
        <authorList>
            <person name="Varshney R.K."/>
            <person name="Chen W."/>
            <person name="Li Y."/>
            <person name="Bharti A.K."/>
            <person name="Saxena R.K."/>
            <person name="Schlueter J.A."/>
            <person name="Donoghue M.T."/>
            <person name="Azam S."/>
            <person name="Fan G."/>
            <person name="Whaley A.M."/>
            <person name="Farmer A.D."/>
            <person name="Sheridan J."/>
            <person name="Iwata A."/>
            <person name="Tuteja R."/>
            <person name="Penmetsa R.V."/>
            <person name="Wu W."/>
            <person name="Upadhyaya H.D."/>
            <person name="Yang S.P."/>
            <person name="Shah T."/>
            <person name="Saxena K.B."/>
            <person name="Michael T."/>
            <person name="McCombie W.R."/>
            <person name="Yang B."/>
            <person name="Zhang G."/>
            <person name="Yang H."/>
            <person name="Wang J."/>
            <person name="Spillane C."/>
            <person name="Cook D.R."/>
            <person name="May G.D."/>
            <person name="Xu X."/>
            <person name="Jackson S.A."/>
        </authorList>
    </citation>
    <scope>NUCLEOTIDE SEQUENCE [LARGE SCALE GENOMIC DNA]</scope>
</reference>
<keyword evidence="8" id="KW-0732">Signal</keyword>
<dbReference type="InterPro" id="IPR001461">
    <property type="entry name" value="Aspartic_peptidase_A1"/>
</dbReference>
<gene>
    <name evidence="10" type="ORF">KK1_029718</name>
</gene>
<protein>
    <submittedName>
        <fullName evidence="10">Aspartic proteinase nepenthesin-1</fullName>
    </submittedName>
</protein>
<feature type="active site" evidence="6">
    <location>
        <position position="99"/>
    </location>
</feature>
<feature type="domain" description="Peptidase A1" evidence="9">
    <location>
        <begin position="81"/>
        <end position="437"/>
    </location>
</feature>
<dbReference type="PROSITE" id="PS51767">
    <property type="entry name" value="PEPTIDASE_A1"/>
    <property type="match status" value="1"/>
</dbReference>
<dbReference type="PROSITE" id="PS00141">
    <property type="entry name" value="ASP_PROTEASE"/>
    <property type="match status" value="1"/>
</dbReference>
<dbReference type="Pfam" id="PF14543">
    <property type="entry name" value="TAXi_N"/>
    <property type="match status" value="1"/>
</dbReference>
<dbReference type="FunFam" id="2.40.70.10:FF:000034">
    <property type="entry name" value="Aspartyl protease family protein"/>
    <property type="match status" value="1"/>
</dbReference>